<feature type="transmembrane region" description="Helical" evidence="1">
    <location>
        <begin position="95"/>
        <end position="118"/>
    </location>
</feature>
<feature type="transmembrane region" description="Helical" evidence="1">
    <location>
        <begin position="39"/>
        <end position="56"/>
    </location>
</feature>
<feature type="transmembrane region" description="Helical" evidence="1">
    <location>
        <begin position="14"/>
        <end position="33"/>
    </location>
</feature>
<comment type="caution">
    <text evidence="2">The sequence shown here is derived from an EMBL/GenBank/DDBJ whole genome shotgun (WGS) entry which is preliminary data.</text>
</comment>
<gene>
    <name evidence="2" type="ORF">D2L64_14830</name>
</gene>
<keyword evidence="1" id="KW-0812">Transmembrane</keyword>
<dbReference type="RefSeq" id="WP_119576719.1">
    <property type="nucleotide sequence ID" value="NZ_QXEC01000012.1"/>
</dbReference>
<evidence type="ECO:0000313" key="2">
    <source>
        <dbReference type="EMBL" id="RIV37836.1"/>
    </source>
</evidence>
<keyword evidence="1" id="KW-1133">Transmembrane helix</keyword>
<evidence type="ECO:0008006" key="4">
    <source>
        <dbReference type="Google" id="ProtNLM"/>
    </source>
</evidence>
<keyword evidence="1" id="KW-0472">Membrane</keyword>
<reference evidence="2 3" key="1">
    <citation type="submission" date="2018-08" db="EMBL/GenBank/DDBJ databases">
        <title>Jishengella sp. nov., isolated from a root of Azadirachta indica A. Juss. var. siamensis Valenton.</title>
        <authorList>
            <person name="Kuncharoen N."/>
            <person name="Tanasupawat S."/>
            <person name="Kudo T."/>
            <person name="Ohkuma M."/>
        </authorList>
    </citation>
    <scope>NUCLEOTIDE SEQUENCE [LARGE SCALE GENOMIC DNA]</scope>
    <source>
        <strain evidence="2 3">AZ1-13</strain>
    </source>
</reference>
<feature type="transmembrane region" description="Helical" evidence="1">
    <location>
        <begin position="63"/>
        <end position="83"/>
    </location>
</feature>
<evidence type="ECO:0000313" key="3">
    <source>
        <dbReference type="Proteomes" id="UP000283832"/>
    </source>
</evidence>
<dbReference type="Proteomes" id="UP000283832">
    <property type="component" value="Unassembled WGS sequence"/>
</dbReference>
<evidence type="ECO:0000256" key="1">
    <source>
        <dbReference type="SAM" id="Phobius"/>
    </source>
</evidence>
<organism evidence="2 3">
    <name type="scientific">Micromonospora radicis</name>
    <dbReference type="NCBI Taxonomy" id="1894971"/>
    <lineage>
        <taxon>Bacteria</taxon>
        <taxon>Bacillati</taxon>
        <taxon>Actinomycetota</taxon>
        <taxon>Actinomycetes</taxon>
        <taxon>Micromonosporales</taxon>
        <taxon>Micromonosporaceae</taxon>
        <taxon>Micromonospora</taxon>
    </lineage>
</organism>
<feature type="transmembrane region" description="Helical" evidence="1">
    <location>
        <begin position="344"/>
        <end position="365"/>
    </location>
</feature>
<feature type="transmembrane region" description="Helical" evidence="1">
    <location>
        <begin position="404"/>
        <end position="422"/>
    </location>
</feature>
<name>A0A418MTZ3_9ACTN</name>
<dbReference type="OrthoDB" id="5147663at2"/>
<accession>A0A418MTZ3</accession>
<feature type="transmembrane region" description="Helical" evidence="1">
    <location>
        <begin position="377"/>
        <end position="397"/>
    </location>
</feature>
<protein>
    <recommendedName>
        <fullName evidence="4">O-antigen ligase domain-containing protein</fullName>
    </recommendedName>
</protein>
<feature type="transmembrane region" description="Helical" evidence="1">
    <location>
        <begin position="220"/>
        <end position="243"/>
    </location>
</feature>
<proteinExistence type="predicted"/>
<dbReference type="AlphaFoldDB" id="A0A418MTZ3"/>
<feature type="transmembrane region" description="Helical" evidence="1">
    <location>
        <begin position="190"/>
        <end position="208"/>
    </location>
</feature>
<dbReference type="EMBL" id="QXEC01000012">
    <property type="protein sequence ID" value="RIV37836.1"/>
    <property type="molecule type" value="Genomic_DNA"/>
</dbReference>
<sequence length="443" mass="46565">MPLNTHQPAAGRRIAEIAVFLLVLATFGPYVVAGVRTEQLAVLLVAALAVLFRAHQLAHAPPLVTLLAALSGAYVGLAGLAALGEPLAGVGYQAVGSWAGLDNLLLPLVVLVAGYLLAVEATDRTRLVRVAATTLVVLLCLNTVIAYLTLVGSNTLNELLPHFWTNDGGLSTAESAATMGRYSGIFNQPAEGGVMYSLGLLAAVYLLWRRPLLLAATGLTLTVGGLLTASKIFLLIGLPVALWQTWRGASWRSRTGSVLALAGVLVVFDYQARQQRSQIGGVLLDGWLNPQDRSGTILSYYTASRLGEQSTLAEAADLVLTHSPWLGFGIGGIRVPYDSSWLEALVMAGVFGIALQAAIMAVLVVCWLRTRSWAEPTAVRLGAGVLIVLIGGSLGLPTLTGNRVTTVAWLLIVLLLVLPPAAHGERDPVPTASPTPHLARVPS</sequence>
<keyword evidence="3" id="KW-1185">Reference proteome</keyword>
<feature type="transmembrane region" description="Helical" evidence="1">
    <location>
        <begin position="130"/>
        <end position="150"/>
    </location>
</feature>